<keyword evidence="1" id="KW-0472">Membrane</keyword>
<evidence type="ECO:0000313" key="3">
    <source>
        <dbReference type="Proteomes" id="UP000692954"/>
    </source>
</evidence>
<dbReference type="Pfam" id="PF01508">
    <property type="entry name" value="Paramecium_SA"/>
    <property type="match status" value="1"/>
</dbReference>
<protein>
    <recommendedName>
        <fullName evidence="4">Transmembrane protein</fullName>
    </recommendedName>
</protein>
<evidence type="ECO:0008006" key="4">
    <source>
        <dbReference type="Google" id="ProtNLM"/>
    </source>
</evidence>
<dbReference type="InterPro" id="IPR002895">
    <property type="entry name" value="Paramecium_SA"/>
</dbReference>
<gene>
    <name evidence="2" type="ORF">PSON_ATCC_30995.1.T2480011</name>
</gene>
<evidence type="ECO:0000313" key="2">
    <source>
        <dbReference type="EMBL" id="CAD8129876.1"/>
    </source>
</evidence>
<name>A0A8S1RNU9_9CILI</name>
<dbReference type="EMBL" id="CAJJDN010000248">
    <property type="protein sequence ID" value="CAD8129876.1"/>
    <property type="molecule type" value="Genomic_DNA"/>
</dbReference>
<feature type="transmembrane region" description="Helical" evidence="1">
    <location>
        <begin position="238"/>
        <end position="259"/>
    </location>
</feature>
<accession>A0A8S1RNU9</accession>
<feature type="transmembrane region" description="Helical" evidence="1">
    <location>
        <begin position="20"/>
        <end position="41"/>
    </location>
</feature>
<keyword evidence="1" id="KW-0812">Transmembrane</keyword>
<feature type="transmembrane region" description="Helical" evidence="1">
    <location>
        <begin position="47"/>
        <end position="67"/>
    </location>
</feature>
<reference evidence="2" key="1">
    <citation type="submission" date="2021-01" db="EMBL/GenBank/DDBJ databases">
        <authorList>
            <consortium name="Genoscope - CEA"/>
            <person name="William W."/>
        </authorList>
    </citation>
    <scope>NUCLEOTIDE SEQUENCE</scope>
</reference>
<sequence length="520" mass="61212">MELNVFGLEVIVKPQNIQMLLQIIIEIIFNVINGYSIVFIIQYLEDIWIDLIHLFAHLLQIIVCTMYNNHEKCFAWNPYCTVVSSIQAEGCELKKTNCNEYIKKRNYQTNLSGQYCYWDDFEGKYKNEDNDKQKKIVNIFKIIVPSIHMNSIVQSLTNNNLVNGTITIRNVQTQNAQIIPLRRLKVNVQILGDFSSVNQRLIQMDLMDLVVIRDPQVLLQLQILQFVTQLQPHTMKDAIILILYVRLILIFMKSVYYLITVYLSQIVKVMHFVNYSIASACYNQVGQDAILLIVVQTYQRELEIMLLYNIIQSVTIIFRVEGTYIALINITLHSFVMAKRLNQDNYIVLIIPIIHALKKYYKMYQPFLRHLIISRKKQCQNYSSTYKYDTTLMKCVQIASCSQQYAEKQICNLSVAKSDVNQFYKCGFNSQTYIHVHQLLQLKFVMAGIIIVVQNFHKLCKLPSQHNCYFKLRLLINKRLILQIKLYQRARMLFQKLFRHQRINNLYIQLLENLIIILLA</sequence>
<comment type="caution">
    <text evidence="2">The sequence shown here is derived from an EMBL/GenBank/DDBJ whole genome shotgun (WGS) entry which is preliminary data.</text>
</comment>
<dbReference type="AlphaFoldDB" id="A0A8S1RNU9"/>
<keyword evidence="1" id="KW-1133">Transmembrane helix</keyword>
<evidence type="ECO:0000256" key="1">
    <source>
        <dbReference type="SAM" id="Phobius"/>
    </source>
</evidence>
<dbReference type="Proteomes" id="UP000692954">
    <property type="component" value="Unassembled WGS sequence"/>
</dbReference>
<proteinExistence type="predicted"/>
<organism evidence="2 3">
    <name type="scientific">Paramecium sonneborni</name>
    <dbReference type="NCBI Taxonomy" id="65129"/>
    <lineage>
        <taxon>Eukaryota</taxon>
        <taxon>Sar</taxon>
        <taxon>Alveolata</taxon>
        <taxon>Ciliophora</taxon>
        <taxon>Intramacronucleata</taxon>
        <taxon>Oligohymenophorea</taxon>
        <taxon>Peniculida</taxon>
        <taxon>Parameciidae</taxon>
        <taxon>Paramecium</taxon>
    </lineage>
</organism>
<keyword evidence="3" id="KW-1185">Reference proteome</keyword>